<dbReference type="PANTHER" id="PTHR31661:SF1">
    <property type="entry name" value="CDAN1-INTERACTING NUCLEASE 1"/>
    <property type="match status" value="1"/>
</dbReference>
<organism evidence="6 7">
    <name type="scientific">Galendromus occidentalis</name>
    <name type="common">western predatory mite</name>
    <dbReference type="NCBI Taxonomy" id="34638"/>
    <lineage>
        <taxon>Eukaryota</taxon>
        <taxon>Metazoa</taxon>
        <taxon>Ecdysozoa</taxon>
        <taxon>Arthropoda</taxon>
        <taxon>Chelicerata</taxon>
        <taxon>Arachnida</taxon>
        <taxon>Acari</taxon>
        <taxon>Parasitiformes</taxon>
        <taxon>Mesostigmata</taxon>
        <taxon>Gamasina</taxon>
        <taxon>Phytoseioidea</taxon>
        <taxon>Phytoseiidae</taxon>
        <taxon>Typhlodrominae</taxon>
        <taxon>Galendromus</taxon>
    </lineage>
</organism>
<evidence type="ECO:0000256" key="3">
    <source>
        <dbReference type="ARBA" id="ARBA00022490"/>
    </source>
</evidence>
<evidence type="ECO:0000313" key="6">
    <source>
        <dbReference type="Proteomes" id="UP000694867"/>
    </source>
</evidence>
<dbReference type="AlphaFoldDB" id="A0AAJ7WHT2"/>
<evidence type="ECO:0000256" key="4">
    <source>
        <dbReference type="ARBA" id="ARBA00023242"/>
    </source>
</evidence>
<keyword evidence="3" id="KW-0963">Cytoplasm</keyword>
<dbReference type="Pfam" id="PF14811">
    <property type="entry name" value="TPD"/>
    <property type="match status" value="1"/>
</dbReference>
<sequence>MKMLLAEYEAIAARHSQLPVRKSLDVLLKEFAHVPGHVLRSIVSGCFVRWVRKNHHRFSSVTSRAMYYGHFKERSKSPRPGFLLEMADQMKFSPSLLCRLILENYLTEIGDPQGKKRITNLLKDSSLIRDKVLAFEVFYCTINDPFYGPYNDAKKKYQVSQENEIRLKDFLREKNIAFLDENDLRDQGFDKTVDVKLSVPAVINGENIIMWIESKSAFGDPKTHAECTREQYHSYVNRFGPGLVIYWSGFVDELQHCPENQIGNSIVYLADSPPEDIRSMIDLV</sequence>
<dbReference type="GO" id="GO:0005634">
    <property type="term" value="C:nucleus"/>
    <property type="evidence" value="ECO:0007669"/>
    <property type="project" value="UniProtKB-SubCell"/>
</dbReference>
<keyword evidence="6" id="KW-1185">Reference proteome</keyword>
<dbReference type="Proteomes" id="UP000694867">
    <property type="component" value="Unplaced"/>
</dbReference>
<name>A0AAJ7WHT2_9ACAR</name>
<proteinExistence type="predicted"/>
<evidence type="ECO:0000256" key="1">
    <source>
        <dbReference type="ARBA" id="ARBA00004123"/>
    </source>
</evidence>
<evidence type="ECO:0000256" key="5">
    <source>
        <dbReference type="ARBA" id="ARBA00023480"/>
    </source>
</evidence>
<gene>
    <name evidence="7" type="primary">LOC100899099</name>
</gene>
<evidence type="ECO:0000256" key="2">
    <source>
        <dbReference type="ARBA" id="ARBA00004496"/>
    </source>
</evidence>
<accession>A0AAJ7WHT2</accession>
<dbReference type="PANTHER" id="PTHR31661">
    <property type="entry name" value="SIMILAR TO CDNA SEQUENCE BC052040"/>
    <property type="match status" value="1"/>
</dbReference>
<reference evidence="7" key="1">
    <citation type="submission" date="2025-08" db="UniProtKB">
        <authorList>
            <consortium name="RefSeq"/>
        </authorList>
    </citation>
    <scope>IDENTIFICATION</scope>
</reference>
<dbReference type="GO" id="GO:0005737">
    <property type="term" value="C:cytoplasm"/>
    <property type="evidence" value="ECO:0007669"/>
    <property type="project" value="UniProtKB-SubCell"/>
</dbReference>
<protein>
    <recommendedName>
        <fullName evidence="5">CDAN1-interacting nuclease 1</fullName>
    </recommendedName>
</protein>
<keyword evidence="4" id="KW-0539">Nucleus</keyword>
<dbReference type="RefSeq" id="XP_028967352.1">
    <property type="nucleotide sequence ID" value="XM_029111519.1"/>
</dbReference>
<evidence type="ECO:0000313" key="7">
    <source>
        <dbReference type="RefSeq" id="XP_028967352.1"/>
    </source>
</evidence>
<comment type="subcellular location">
    <subcellularLocation>
        <location evidence="2">Cytoplasm</location>
    </subcellularLocation>
    <subcellularLocation>
        <location evidence="1">Nucleus</location>
    </subcellularLocation>
</comment>
<dbReference type="KEGG" id="goe:100899099"/>
<dbReference type="GeneID" id="100899099"/>
<dbReference type="InterPro" id="IPR029404">
    <property type="entry name" value="CDIN1"/>
</dbReference>